<feature type="region of interest" description="Disordered" evidence="1">
    <location>
        <begin position="79"/>
        <end position="100"/>
    </location>
</feature>
<gene>
    <name evidence="2" type="ORF">Ssi02_52150</name>
</gene>
<reference evidence="2" key="1">
    <citation type="submission" date="2021-01" db="EMBL/GenBank/DDBJ databases">
        <title>Whole genome shotgun sequence of Sinosporangium siamense NBRC 109515.</title>
        <authorList>
            <person name="Komaki H."/>
            <person name="Tamura T."/>
        </authorList>
    </citation>
    <scope>NUCLEOTIDE SEQUENCE</scope>
    <source>
        <strain evidence="2">NBRC 109515</strain>
    </source>
</reference>
<dbReference type="EMBL" id="BOOW01000032">
    <property type="protein sequence ID" value="GII94984.1"/>
    <property type="molecule type" value="Genomic_DNA"/>
</dbReference>
<organism evidence="2 3">
    <name type="scientific">Sinosporangium siamense</name>
    <dbReference type="NCBI Taxonomy" id="1367973"/>
    <lineage>
        <taxon>Bacteria</taxon>
        <taxon>Bacillati</taxon>
        <taxon>Actinomycetota</taxon>
        <taxon>Actinomycetes</taxon>
        <taxon>Streptosporangiales</taxon>
        <taxon>Streptosporangiaceae</taxon>
        <taxon>Sinosporangium</taxon>
    </lineage>
</organism>
<sequence length="100" mass="10862">MAGGLRLREQRPQASLPLTRANAWPTVPAGLLVPAAAPTTEEPFDSAVHGLISAVAKDRTSALASADRHAELLRERFSRAGSADRRSEEMHLWTRSHTLP</sequence>
<evidence type="ECO:0000313" key="3">
    <source>
        <dbReference type="Proteomes" id="UP000606172"/>
    </source>
</evidence>
<comment type="caution">
    <text evidence="2">The sequence shown here is derived from an EMBL/GenBank/DDBJ whole genome shotgun (WGS) entry which is preliminary data.</text>
</comment>
<evidence type="ECO:0000256" key="1">
    <source>
        <dbReference type="SAM" id="MobiDB-lite"/>
    </source>
</evidence>
<dbReference type="AlphaFoldDB" id="A0A919VEC4"/>
<dbReference type="Proteomes" id="UP000606172">
    <property type="component" value="Unassembled WGS sequence"/>
</dbReference>
<protein>
    <submittedName>
        <fullName evidence="2">Uncharacterized protein</fullName>
    </submittedName>
</protein>
<accession>A0A919VEC4</accession>
<evidence type="ECO:0000313" key="2">
    <source>
        <dbReference type="EMBL" id="GII94984.1"/>
    </source>
</evidence>
<name>A0A919VEC4_9ACTN</name>
<dbReference type="RefSeq" id="WP_380659698.1">
    <property type="nucleotide sequence ID" value="NZ_JBHLZQ010000041.1"/>
</dbReference>
<keyword evidence="3" id="KW-1185">Reference proteome</keyword>
<proteinExistence type="predicted"/>
<feature type="compositionally biased region" description="Basic and acidic residues" evidence="1">
    <location>
        <begin position="79"/>
        <end position="92"/>
    </location>
</feature>